<dbReference type="STRING" id="36166.T1H2P5"/>
<evidence type="ECO:0000259" key="2">
    <source>
        <dbReference type="PROSITE" id="PS01179"/>
    </source>
</evidence>
<evidence type="ECO:0000256" key="1">
    <source>
        <dbReference type="SAM" id="MobiDB-lite"/>
    </source>
</evidence>
<dbReference type="Gene3D" id="2.30.29.30">
    <property type="entry name" value="Pleckstrin-homology domain (PH domain)/Phosphotyrosine-binding domain (PTB)"/>
    <property type="match status" value="1"/>
</dbReference>
<dbReference type="EnsemblMetazoa" id="MESCA010498-RA">
    <property type="protein sequence ID" value="MESCA010498-PA"/>
    <property type="gene ID" value="MESCA010498"/>
</dbReference>
<reference evidence="3" key="2">
    <citation type="submission" date="2015-06" db="UniProtKB">
        <authorList>
            <consortium name="EnsemblMetazoa"/>
        </authorList>
    </citation>
    <scope>IDENTIFICATION</scope>
</reference>
<feature type="domain" description="PID" evidence="2">
    <location>
        <begin position="14"/>
        <end position="125"/>
    </location>
</feature>
<organism evidence="3 4">
    <name type="scientific">Megaselia scalaris</name>
    <name type="common">Humpbacked fly</name>
    <name type="synonym">Phora scalaris</name>
    <dbReference type="NCBI Taxonomy" id="36166"/>
    <lineage>
        <taxon>Eukaryota</taxon>
        <taxon>Metazoa</taxon>
        <taxon>Ecdysozoa</taxon>
        <taxon>Arthropoda</taxon>
        <taxon>Hexapoda</taxon>
        <taxon>Insecta</taxon>
        <taxon>Pterygota</taxon>
        <taxon>Neoptera</taxon>
        <taxon>Endopterygota</taxon>
        <taxon>Diptera</taxon>
        <taxon>Brachycera</taxon>
        <taxon>Muscomorpha</taxon>
        <taxon>Platypezoidea</taxon>
        <taxon>Phoridae</taxon>
        <taxon>Megaseliini</taxon>
        <taxon>Megaselia</taxon>
    </lineage>
</organism>
<name>T1H2P5_MEGSC</name>
<protein>
    <recommendedName>
        <fullName evidence="2">PID domain-containing protein</fullName>
    </recommendedName>
</protein>
<dbReference type="AlphaFoldDB" id="T1H2P5"/>
<dbReference type="Proteomes" id="UP000015102">
    <property type="component" value="Unassembled WGS sequence"/>
</dbReference>
<dbReference type="PROSITE" id="PS01179">
    <property type="entry name" value="PID"/>
    <property type="match status" value="1"/>
</dbReference>
<dbReference type="PANTHER" id="PTHR11232">
    <property type="entry name" value="PHOSPHOTYROSINE INTERACTION DOMAIN-CONTAINING FAMILY MEMBER"/>
    <property type="match status" value="1"/>
</dbReference>
<dbReference type="InterPro" id="IPR051133">
    <property type="entry name" value="Adapter_Engulfment-Domain"/>
</dbReference>
<proteinExistence type="predicted"/>
<dbReference type="HOGENOM" id="CLU_1995214_0_0_1"/>
<reference evidence="4" key="1">
    <citation type="submission" date="2013-02" db="EMBL/GenBank/DDBJ databases">
        <authorList>
            <person name="Hughes D."/>
        </authorList>
    </citation>
    <scope>NUCLEOTIDE SEQUENCE</scope>
    <source>
        <strain>Durham</strain>
        <strain evidence="4">NC isolate 2 -- Noor lab</strain>
    </source>
</reference>
<feature type="region of interest" description="Disordered" evidence="1">
    <location>
        <begin position="63"/>
        <end position="97"/>
    </location>
</feature>
<dbReference type="Pfam" id="PF00640">
    <property type="entry name" value="PID"/>
    <property type="match status" value="1"/>
</dbReference>
<feature type="compositionally biased region" description="Polar residues" evidence="1">
    <location>
        <begin position="63"/>
        <end position="90"/>
    </location>
</feature>
<accession>T1H2P5</accession>
<sequence length="125" mass="13686">MAKAETGHQQKLKKVEITVSIDGVAIQEPRTQKILHQYPLHNISYCADEKGVKKFFTFIAKNSPKQQNDSAGTSSTSLNGHMNGTSQPAQPTDGEESHECFVFVSSKLASDITLTIGQAFDLAYK</sequence>
<dbReference type="PANTHER" id="PTHR11232:SF77">
    <property type="entry name" value="GULP PTB DOMAIN CONTAINING ENGULFMENT ADAPTOR 1"/>
    <property type="match status" value="1"/>
</dbReference>
<dbReference type="InterPro" id="IPR006020">
    <property type="entry name" value="PTB/PI_dom"/>
</dbReference>
<dbReference type="SUPFAM" id="SSF50729">
    <property type="entry name" value="PH domain-like"/>
    <property type="match status" value="1"/>
</dbReference>
<evidence type="ECO:0000313" key="4">
    <source>
        <dbReference type="Proteomes" id="UP000015102"/>
    </source>
</evidence>
<keyword evidence="4" id="KW-1185">Reference proteome</keyword>
<dbReference type="InterPro" id="IPR011993">
    <property type="entry name" value="PH-like_dom_sf"/>
</dbReference>
<evidence type="ECO:0000313" key="3">
    <source>
        <dbReference type="EnsemblMetazoa" id="MESCA010498-PA"/>
    </source>
</evidence>
<dbReference type="EMBL" id="CAQQ02168419">
    <property type="status" value="NOT_ANNOTATED_CDS"/>
    <property type="molecule type" value="Genomic_DNA"/>
</dbReference>